<feature type="compositionally biased region" description="Basic residues" evidence="1">
    <location>
        <begin position="20"/>
        <end position="36"/>
    </location>
</feature>
<proteinExistence type="predicted"/>
<organism evidence="2">
    <name type="scientific">Vibrio tasmaniensis</name>
    <dbReference type="NCBI Taxonomy" id="212663"/>
    <lineage>
        <taxon>Bacteria</taxon>
        <taxon>Pseudomonadati</taxon>
        <taxon>Pseudomonadota</taxon>
        <taxon>Gammaproteobacteria</taxon>
        <taxon>Vibrionales</taxon>
        <taxon>Vibrionaceae</taxon>
        <taxon>Vibrio</taxon>
    </lineage>
</organism>
<dbReference type="EMBL" id="KP795661">
    <property type="protein sequence ID" value="AKN39731.1"/>
    <property type="molecule type" value="Genomic_DNA"/>
</dbReference>
<protein>
    <submittedName>
        <fullName evidence="2">Uncharacterized protein</fullName>
    </submittedName>
</protein>
<dbReference type="AlphaFoldDB" id="A0A0H4A1U4"/>
<reference evidence="2" key="1">
    <citation type="journal article" date="2015" name="MBio">
        <title>Eco-Evolutionary Dynamics of Episomes among Ecologically Cohesive Bacterial Populations.</title>
        <authorList>
            <person name="Xue H."/>
            <person name="Cordero O.X."/>
            <person name="Camas F.M."/>
            <person name="Trimble W."/>
            <person name="Meyer F."/>
            <person name="Guglielmini J."/>
            <person name="Rocha E.P."/>
            <person name="Polz M.F."/>
        </authorList>
    </citation>
    <scope>NUCLEOTIDE SEQUENCE</scope>
    <source>
        <strain evidence="2">FF_375</strain>
    </source>
</reference>
<evidence type="ECO:0000256" key="1">
    <source>
        <dbReference type="SAM" id="MobiDB-lite"/>
    </source>
</evidence>
<feature type="region of interest" description="Disordered" evidence="1">
    <location>
        <begin position="10"/>
        <end position="37"/>
    </location>
</feature>
<name>A0A0H4A1U4_9VIBR</name>
<evidence type="ECO:0000313" key="2">
    <source>
        <dbReference type="EMBL" id="AKN39731.1"/>
    </source>
</evidence>
<accession>A0A0H4A1U4</accession>
<sequence>MSGSRELIWRRVSNRATGGTRKKRSPNGTRRKRKSPTVRIVREDVGEISTVVDERTLLNELQEVFKEAFLNELYK</sequence>